<evidence type="ECO:0000259" key="3">
    <source>
        <dbReference type="Pfam" id="PF25597"/>
    </source>
</evidence>
<feature type="compositionally biased region" description="Polar residues" evidence="1">
    <location>
        <begin position="419"/>
        <end position="441"/>
    </location>
</feature>
<accession>A0A5N6MKN7</accession>
<dbReference type="AlphaFoldDB" id="A0A5N6MKN7"/>
<dbReference type="OrthoDB" id="1929566at2759"/>
<evidence type="ECO:0000256" key="1">
    <source>
        <dbReference type="SAM" id="MobiDB-lite"/>
    </source>
</evidence>
<organism evidence="4 5">
    <name type="scientific">Mikania micrantha</name>
    <name type="common">bitter vine</name>
    <dbReference type="NCBI Taxonomy" id="192012"/>
    <lineage>
        <taxon>Eukaryota</taxon>
        <taxon>Viridiplantae</taxon>
        <taxon>Streptophyta</taxon>
        <taxon>Embryophyta</taxon>
        <taxon>Tracheophyta</taxon>
        <taxon>Spermatophyta</taxon>
        <taxon>Magnoliopsida</taxon>
        <taxon>eudicotyledons</taxon>
        <taxon>Gunneridae</taxon>
        <taxon>Pentapetalae</taxon>
        <taxon>asterids</taxon>
        <taxon>campanulids</taxon>
        <taxon>Asterales</taxon>
        <taxon>Asteraceae</taxon>
        <taxon>Asteroideae</taxon>
        <taxon>Heliantheae alliance</taxon>
        <taxon>Eupatorieae</taxon>
        <taxon>Mikania</taxon>
    </lineage>
</organism>
<feature type="domain" description="Retroviral polymerase SH3-like" evidence="3">
    <location>
        <begin position="329"/>
        <end position="382"/>
    </location>
</feature>
<evidence type="ECO:0000313" key="5">
    <source>
        <dbReference type="Proteomes" id="UP000326396"/>
    </source>
</evidence>
<evidence type="ECO:0000259" key="2">
    <source>
        <dbReference type="Pfam" id="PF13976"/>
    </source>
</evidence>
<evidence type="ECO:0000313" key="4">
    <source>
        <dbReference type="EMBL" id="KAD3640646.1"/>
    </source>
</evidence>
<dbReference type="PANTHER" id="PTHR35317:SF23">
    <property type="entry name" value="OS04G0629600 PROTEIN"/>
    <property type="match status" value="1"/>
</dbReference>
<dbReference type="InterPro" id="IPR057670">
    <property type="entry name" value="SH3_retrovirus"/>
</dbReference>
<dbReference type="PANTHER" id="PTHR35317">
    <property type="entry name" value="OS04G0629600 PROTEIN"/>
    <property type="match status" value="1"/>
</dbReference>
<dbReference type="Pfam" id="PF25597">
    <property type="entry name" value="SH3_retrovirus"/>
    <property type="match status" value="1"/>
</dbReference>
<reference evidence="4 5" key="1">
    <citation type="submission" date="2019-05" db="EMBL/GenBank/DDBJ databases">
        <title>Mikania micrantha, genome provides insights into the molecular mechanism of rapid growth.</title>
        <authorList>
            <person name="Liu B."/>
        </authorList>
    </citation>
    <scope>NUCLEOTIDE SEQUENCE [LARGE SCALE GENOMIC DNA]</scope>
    <source>
        <strain evidence="4">NLD-2019</strain>
        <tissue evidence="4">Leaf</tissue>
    </source>
</reference>
<dbReference type="Pfam" id="PF14223">
    <property type="entry name" value="Retrotran_gag_2"/>
    <property type="match status" value="1"/>
</dbReference>
<protein>
    <submittedName>
        <fullName evidence="4">Uncharacterized protein</fullName>
    </submittedName>
</protein>
<comment type="caution">
    <text evidence="4">The sequence shown here is derived from an EMBL/GenBank/DDBJ whole genome shotgun (WGS) entry which is preliminary data.</text>
</comment>
<feature type="domain" description="GAG-pre-integrase" evidence="2">
    <location>
        <begin position="244"/>
        <end position="305"/>
    </location>
</feature>
<dbReference type="Pfam" id="PF13976">
    <property type="entry name" value="gag_pre-integrs"/>
    <property type="match status" value="1"/>
</dbReference>
<dbReference type="Proteomes" id="UP000326396">
    <property type="component" value="Linkage Group LG5"/>
</dbReference>
<feature type="region of interest" description="Disordered" evidence="1">
    <location>
        <begin position="419"/>
        <end position="464"/>
    </location>
</feature>
<proteinExistence type="predicted"/>
<dbReference type="EMBL" id="SZYD01000015">
    <property type="protein sequence ID" value="KAD3640646.1"/>
    <property type="molecule type" value="Genomic_DNA"/>
</dbReference>
<keyword evidence="5" id="KW-1185">Reference proteome</keyword>
<feature type="compositionally biased region" description="Low complexity" evidence="1">
    <location>
        <begin position="442"/>
        <end position="451"/>
    </location>
</feature>
<sequence length="504" mass="58017">MDLDYSLRHDAFPPLDTDFTVEQKKVHDQWERSNRMSLMVIKNSISPTIRGSIPNSENVKVYLDSVEEQFKGTSKTNVGILILRMLTTKYSGTGGVREHIMMMNDMANQLKTLDMEISKGFLVHFIMTSLPSQFDLFKINYNTQKEKWKMSELIAMCVQEEERLKLEKPDFAHLTTSNLNKKKGSFKTRVSREISQNPISSLLLEQVLAHSKAPLNVVSAINRGTFKGTARRIPYNKEAGKKLANENNLVKNKRKRNMENSSKLWHKRLGHISQERMNRLVKDGVLPKLDVSDFEKCVQCIKGKMTKTNKKGSTRRKKPNLNYLKLWGCPAEAKRYNPQSKKLDMKTVSCFFIGYPEHYMGYRFYCPSHTTRIVKHTEFLEMTYLCGSVDGRRIDFQEGTEEAPITYVPIPINQPFESSLDSSIPHNVTNTEEPSTTNPVTSQELNEQQPQELPPPLRRSSRPRRPITYDDFVTYLHETDFDLGKLDLNQEIIMASSSSTLTQE</sequence>
<name>A0A5N6MKN7_9ASTR</name>
<gene>
    <name evidence="4" type="ORF">E3N88_29869</name>
</gene>
<dbReference type="InterPro" id="IPR025724">
    <property type="entry name" value="GAG-pre-integrase_dom"/>
</dbReference>